<dbReference type="RefSeq" id="WP_018576521.1">
    <property type="nucleotide sequence ID" value="NZ_KB892387.1"/>
</dbReference>
<dbReference type="EMBL" id="LNYW01000074">
    <property type="protein sequence ID" value="KTD56426.1"/>
    <property type="molecule type" value="Genomic_DNA"/>
</dbReference>
<dbReference type="Proteomes" id="UP000054600">
    <property type="component" value="Unassembled WGS sequence"/>
</dbReference>
<dbReference type="AlphaFoldDB" id="A0A0W0YHJ7"/>
<feature type="chain" id="PRO_5006917634" description="Cupin domain protein" evidence="1">
    <location>
        <begin position="19"/>
        <end position="117"/>
    </location>
</feature>
<accession>A0A0W0YHJ7</accession>
<proteinExistence type="predicted"/>
<protein>
    <recommendedName>
        <fullName evidence="4">Cupin domain protein</fullName>
    </recommendedName>
</protein>
<feature type="signal peptide" evidence="1">
    <location>
        <begin position="1"/>
        <end position="18"/>
    </location>
</feature>
<keyword evidence="3" id="KW-1185">Reference proteome</keyword>
<keyword evidence="1" id="KW-0732">Signal</keyword>
<sequence>MRALFLAVLLLGSALVQAQPKTTHRVEQFSNNKVTVWKTIIYPASGQVLPMHRHDHDRVLVALSDGLLKITNDKGAVHYLKLEKNKAYYLTKDLPNELHNDENMSKHAVKVMVVELN</sequence>
<dbReference type="OrthoDB" id="5650664at2"/>
<gene>
    <name evidence="2" type="ORF">Lsha_2825</name>
</gene>
<organism evidence="2 3">
    <name type="scientific">Legionella shakespearei DSM 23087</name>
    <dbReference type="NCBI Taxonomy" id="1122169"/>
    <lineage>
        <taxon>Bacteria</taxon>
        <taxon>Pseudomonadati</taxon>
        <taxon>Pseudomonadota</taxon>
        <taxon>Gammaproteobacteria</taxon>
        <taxon>Legionellales</taxon>
        <taxon>Legionellaceae</taxon>
        <taxon>Legionella</taxon>
    </lineage>
</organism>
<dbReference type="InterPro" id="IPR014710">
    <property type="entry name" value="RmlC-like_jellyroll"/>
</dbReference>
<evidence type="ECO:0000313" key="2">
    <source>
        <dbReference type="EMBL" id="KTD56426.1"/>
    </source>
</evidence>
<reference evidence="2 3" key="1">
    <citation type="submission" date="2015-11" db="EMBL/GenBank/DDBJ databases">
        <title>Genomic analysis of 38 Legionella species identifies large and diverse effector repertoires.</title>
        <authorList>
            <person name="Burstein D."/>
            <person name="Amaro F."/>
            <person name="Zusman T."/>
            <person name="Lifshitz Z."/>
            <person name="Cohen O."/>
            <person name="Gilbert J.A."/>
            <person name="Pupko T."/>
            <person name="Shuman H.A."/>
            <person name="Segal G."/>
        </authorList>
    </citation>
    <scope>NUCLEOTIDE SEQUENCE [LARGE SCALE GENOMIC DNA]</scope>
    <source>
        <strain evidence="2 3">ATCC 49655</strain>
    </source>
</reference>
<dbReference type="eggNOG" id="ENOG503397T">
    <property type="taxonomic scope" value="Bacteria"/>
</dbReference>
<dbReference type="Gene3D" id="2.60.120.10">
    <property type="entry name" value="Jelly Rolls"/>
    <property type="match status" value="1"/>
</dbReference>
<comment type="caution">
    <text evidence="2">The sequence shown here is derived from an EMBL/GenBank/DDBJ whole genome shotgun (WGS) entry which is preliminary data.</text>
</comment>
<name>A0A0W0YHJ7_9GAMM</name>
<evidence type="ECO:0000313" key="3">
    <source>
        <dbReference type="Proteomes" id="UP000054600"/>
    </source>
</evidence>
<dbReference type="PATRIC" id="fig|1122169.6.peg.3250"/>
<evidence type="ECO:0000256" key="1">
    <source>
        <dbReference type="SAM" id="SignalP"/>
    </source>
</evidence>
<evidence type="ECO:0008006" key="4">
    <source>
        <dbReference type="Google" id="ProtNLM"/>
    </source>
</evidence>